<protein>
    <submittedName>
        <fullName evidence="6">Sugar O-acetyltransferase</fullName>
    </submittedName>
</protein>
<evidence type="ECO:0000259" key="5">
    <source>
        <dbReference type="SMART" id="SM01266"/>
    </source>
</evidence>
<evidence type="ECO:0000313" key="6">
    <source>
        <dbReference type="EMBL" id="MBE6510048.1"/>
    </source>
</evidence>
<dbReference type="InterPro" id="IPR024688">
    <property type="entry name" value="Mac_dom"/>
</dbReference>
<comment type="similarity">
    <text evidence="1">Belongs to the transferase hexapeptide repeat family.</text>
</comment>
<dbReference type="EMBL" id="SUTF01000002">
    <property type="protein sequence ID" value="MBE6510048.1"/>
    <property type="molecule type" value="Genomic_DNA"/>
</dbReference>
<dbReference type="InterPro" id="IPR039369">
    <property type="entry name" value="LacA-like"/>
</dbReference>
<dbReference type="SMART" id="SM01266">
    <property type="entry name" value="Mac"/>
    <property type="match status" value="1"/>
</dbReference>
<keyword evidence="3" id="KW-0677">Repeat</keyword>
<evidence type="ECO:0000256" key="2">
    <source>
        <dbReference type="ARBA" id="ARBA00022679"/>
    </source>
</evidence>
<evidence type="ECO:0000256" key="4">
    <source>
        <dbReference type="ARBA" id="ARBA00023315"/>
    </source>
</evidence>
<dbReference type="Proteomes" id="UP000713479">
    <property type="component" value="Unassembled WGS sequence"/>
</dbReference>
<dbReference type="InterPro" id="IPR001451">
    <property type="entry name" value="Hexapep"/>
</dbReference>
<dbReference type="AlphaFoldDB" id="A0A8T3VNJ8"/>
<dbReference type="FunFam" id="2.160.10.10:FF:000025">
    <property type="entry name" value="Hexapeptide-repeat containing-acetyltransferase"/>
    <property type="match status" value="1"/>
</dbReference>
<dbReference type="CDD" id="cd03357">
    <property type="entry name" value="LbH_MAT_GAT"/>
    <property type="match status" value="1"/>
</dbReference>
<proteinExistence type="inferred from homology"/>
<organism evidence="6 7">
    <name type="scientific">Methanobrevibacter millerae</name>
    <dbReference type="NCBI Taxonomy" id="230361"/>
    <lineage>
        <taxon>Archaea</taxon>
        <taxon>Methanobacteriati</taxon>
        <taxon>Methanobacteriota</taxon>
        <taxon>Methanomada group</taxon>
        <taxon>Methanobacteria</taxon>
        <taxon>Methanobacteriales</taxon>
        <taxon>Methanobacteriaceae</taxon>
        <taxon>Methanobrevibacter</taxon>
    </lineage>
</organism>
<name>A0A8T3VNJ8_9EURY</name>
<evidence type="ECO:0000256" key="3">
    <source>
        <dbReference type="ARBA" id="ARBA00022737"/>
    </source>
</evidence>
<dbReference type="InterPro" id="IPR018357">
    <property type="entry name" value="Hexapep_transf_CS"/>
</dbReference>
<sequence length="187" mass="20549">MKEIDKLKAGLEYCFDDEEVAELKLNAVKNCEIYNNIDVCDRQAKYDFLKEMLGSIGENSGIEQGFYCDNGKNIFIGDNFIANYQVTILDVKEVYIGDNVMIGPKTTITTVGHPINPNRRRQRLGQASEIKIGNDVWIGANVCVLPGVTIGNNVIIGAGAVVNRDIPDNSMAVGVPAKVIKEIEKVI</sequence>
<keyword evidence="2" id="KW-0808">Transferase</keyword>
<dbReference type="PANTHER" id="PTHR43017:SF1">
    <property type="entry name" value="ACETYLTRANSFERASE YJL218W-RELATED"/>
    <property type="match status" value="1"/>
</dbReference>
<dbReference type="PROSITE" id="PS00101">
    <property type="entry name" value="HEXAPEP_TRANSFERASES"/>
    <property type="match status" value="1"/>
</dbReference>
<comment type="caution">
    <text evidence="6">The sequence shown here is derived from an EMBL/GenBank/DDBJ whole genome shotgun (WGS) entry which is preliminary data.</text>
</comment>
<evidence type="ECO:0000313" key="7">
    <source>
        <dbReference type="Proteomes" id="UP000713479"/>
    </source>
</evidence>
<dbReference type="Pfam" id="PF12464">
    <property type="entry name" value="Mac"/>
    <property type="match status" value="1"/>
</dbReference>
<evidence type="ECO:0000256" key="1">
    <source>
        <dbReference type="ARBA" id="ARBA00007274"/>
    </source>
</evidence>
<dbReference type="Pfam" id="PF00132">
    <property type="entry name" value="Hexapep"/>
    <property type="match status" value="1"/>
</dbReference>
<feature type="domain" description="Maltose/galactoside acetyltransferase" evidence="5">
    <location>
        <begin position="4"/>
        <end position="58"/>
    </location>
</feature>
<dbReference type="Gene3D" id="2.160.10.10">
    <property type="entry name" value="Hexapeptide repeat proteins"/>
    <property type="match status" value="1"/>
</dbReference>
<dbReference type="InterPro" id="IPR011004">
    <property type="entry name" value="Trimer_LpxA-like_sf"/>
</dbReference>
<gene>
    <name evidence="6" type="ORF">E7Z74_02080</name>
</gene>
<accession>A0A8T3VNJ8</accession>
<reference evidence="6" key="1">
    <citation type="submission" date="2019-04" db="EMBL/GenBank/DDBJ databases">
        <title>Evolution of Biomass-Degrading Anaerobic Consortia Revealed by Metagenomics.</title>
        <authorList>
            <person name="Peng X."/>
        </authorList>
    </citation>
    <scope>NUCLEOTIDE SEQUENCE</scope>
    <source>
        <strain evidence="6">SIG13</strain>
    </source>
</reference>
<dbReference type="GO" id="GO:0008870">
    <property type="term" value="F:galactoside O-acetyltransferase activity"/>
    <property type="evidence" value="ECO:0007669"/>
    <property type="project" value="TreeGrafter"/>
</dbReference>
<keyword evidence="4" id="KW-0012">Acyltransferase</keyword>
<dbReference type="PANTHER" id="PTHR43017">
    <property type="entry name" value="GALACTOSIDE O-ACETYLTRANSFERASE"/>
    <property type="match status" value="1"/>
</dbReference>
<dbReference type="SUPFAM" id="SSF51161">
    <property type="entry name" value="Trimeric LpxA-like enzymes"/>
    <property type="match status" value="1"/>
</dbReference>